<evidence type="ECO:0000313" key="3">
    <source>
        <dbReference type="Proteomes" id="UP000231503"/>
    </source>
</evidence>
<accession>A0A2H0TF84</accession>
<feature type="transmembrane region" description="Helical" evidence="1">
    <location>
        <begin position="90"/>
        <end position="108"/>
    </location>
</feature>
<dbReference type="AlphaFoldDB" id="A0A2H0TF84"/>
<dbReference type="Proteomes" id="UP000231503">
    <property type="component" value="Unassembled WGS sequence"/>
</dbReference>
<comment type="caution">
    <text evidence="2">The sequence shown here is derived from an EMBL/GenBank/DDBJ whole genome shotgun (WGS) entry which is preliminary data.</text>
</comment>
<keyword evidence="1" id="KW-1133">Transmembrane helix</keyword>
<gene>
    <name evidence="2" type="ORF">COU47_02770</name>
</gene>
<proteinExistence type="predicted"/>
<sequence>MTTSFLLFIAITAIVAALLEIQIEGSAGWAKNLPTWRSNPKKWHGKMFRLLFNQSDVTGYHIAFWAFVLTAYHGPLFWDVAWSISLEADILTGFLIFWVLEDFLWFVFNPHYGIRKFNPRYIPWHKRWIGPFPVQYYTSAILVVLLSFI</sequence>
<evidence type="ECO:0000313" key="2">
    <source>
        <dbReference type="EMBL" id="PIR69475.1"/>
    </source>
</evidence>
<evidence type="ECO:0000256" key="1">
    <source>
        <dbReference type="SAM" id="Phobius"/>
    </source>
</evidence>
<feature type="transmembrane region" description="Helical" evidence="1">
    <location>
        <begin position="57"/>
        <end position="78"/>
    </location>
</feature>
<reference evidence="3" key="1">
    <citation type="submission" date="2017-09" db="EMBL/GenBank/DDBJ databases">
        <title>Depth-based differentiation of microbial function through sediment-hosted aquifers and enrichment of novel symbionts in the deep terrestrial subsurface.</title>
        <authorList>
            <person name="Probst A.J."/>
            <person name="Ladd B."/>
            <person name="Jarett J.K."/>
            <person name="Geller-Mcgrath D.E."/>
            <person name="Sieber C.M.K."/>
            <person name="Emerson J.B."/>
            <person name="Anantharaman K."/>
            <person name="Thomas B.C."/>
            <person name="Malmstrom R."/>
            <person name="Stieglmeier M."/>
            <person name="Klingl A."/>
            <person name="Woyke T."/>
            <person name="Ryan C.M."/>
            <person name="Banfield J.F."/>
        </authorList>
    </citation>
    <scope>NUCLEOTIDE SEQUENCE [LARGE SCALE GENOMIC DNA]</scope>
</reference>
<dbReference type="EMBL" id="PFCO01000006">
    <property type="protein sequence ID" value="PIR69475.1"/>
    <property type="molecule type" value="Genomic_DNA"/>
</dbReference>
<feature type="transmembrane region" description="Helical" evidence="1">
    <location>
        <begin position="128"/>
        <end position="148"/>
    </location>
</feature>
<protein>
    <submittedName>
        <fullName evidence="2">Uncharacterized protein</fullName>
    </submittedName>
</protein>
<keyword evidence="1" id="KW-0472">Membrane</keyword>
<keyword evidence="1" id="KW-0812">Transmembrane</keyword>
<organism evidence="2 3">
    <name type="scientific">Candidatus Niyogibacteria bacterium CG10_big_fil_rev_8_21_14_0_10_46_36</name>
    <dbReference type="NCBI Taxonomy" id="1974726"/>
    <lineage>
        <taxon>Bacteria</taxon>
        <taxon>Candidatus Niyogiibacteriota</taxon>
    </lineage>
</organism>
<name>A0A2H0TF84_9BACT</name>